<dbReference type="GO" id="GO:0016747">
    <property type="term" value="F:acyltransferase activity, transferring groups other than amino-acyl groups"/>
    <property type="evidence" value="ECO:0007669"/>
    <property type="project" value="InterPro"/>
</dbReference>
<comment type="caution">
    <text evidence="4">The sequence shown here is derived from an EMBL/GenBank/DDBJ whole genome shotgun (WGS) entry which is preliminary data.</text>
</comment>
<evidence type="ECO:0000256" key="1">
    <source>
        <dbReference type="ARBA" id="ARBA00022679"/>
    </source>
</evidence>
<sequence length="177" mass="19549">MITIHKATTADIDTLREVGCQTYREHFSTLWSPAGMHGFLQQDFSPSALRQSLELPGRHAWFIACDEQGRAVGFAKVNWAVPAPLTGEVGAELQKIYLLKSAAGLGYGKQLLQCVRDEVAQRGEHLLWLDALKTNANAQGFYGAFGFRHMGEIPFSTDLADIGMVVMGLELKQQAQR</sequence>
<accession>A0A0W0HVM2</accession>
<dbReference type="EMBL" id="LKEF01000019">
    <property type="protein sequence ID" value="KTB65045.1"/>
    <property type="molecule type" value="Genomic_DNA"/>
</dbReference>
<dbReference type="Proteomes" id="UP000054197">
    <property type="component" value="Unassembled WGS sequence"/>
</dbReference>
<evidence type="ECO:0000313" key="5">
    <source>
        <dbReference type="Proteomes" id="UP000054197"/>
    </source>
</evidence>
<protein>
    <submittedName>
        <fullName evidence="4">GNAT family acetyltransferase</fullName>
    </submittedName>
</protein>
<dbReference type="SUPFAM" id="SSF55729">
    <property type="entry name" value="Acyl-CoA N-acyltransferases (Nat)"/>
    <property type="match status" value="1"/>
</dbReference>
<evidence type="ECO:0000313" key="4">
    <source>
        <dbReference type="EMBL" id="KTB65045.1"/>
    </source>
</evidence>
<evidence type="ECO:0000259" key="3">
    <source>
        <dbReference type="PROSITE" id="PS51186"/>
    </source>
</evidence>
<evidence type="ECO:0000256" key="2">
    <source>
        <dbReference type="ARBA" id="ARBA00023315"/>
    </source>
</evidence>
<reference evidence="4 5" key="1">
    <citation type="submission" date="2015-09" db="EMBL/GenBank/DDBJ databases">
        <title>Genome sequence of ICMP 11288.</title>
        <authorList>
            <person name="Visnovsky S."/>
            <person name="Lu A."/>
            <person name="Panda P."/>
            <person name="Pitman A."/>
        </authorList>
    </citation>
    <scope>NUCLEOTIDE SEQUENCE [LARGE SCALE GENOMIC DNA]</scope>
    <source>
        <strain evidence="4 5">ICMP 11288</strain>
    </source>
</reference>
<feature type="domain" description="N-acetyltransferase" evidence="3">
    <location>
        <begin position="2"/>
        <end position="172"/>
    </location>
</feature>
<gene>
    <name evidence="4" type="ORF">AO063_23820</name>
</gene>
<dbReference type="AlphaFoldDB" id="A0A0W0HVM2"/>
<dbReference type="InterPro" id="IPR016181">
    <property type="entry name" value="Acyl_CoA_acyltransferase"/>
</dbReference>
<keyword evidence="2" id="KW-0012">Acyltransferase</keyword>
<keyword evidence="1 4" id="KW-0808">Transferase</keyword>
<dbReference type="RefSeq" id="WP_058420403.1">
    <property type="nucleotide sequence ID" value="NZ_LKEF01000019.1"/>
</dbReference>
<name>A0A0W0HVM2_PSEFL</name>
<dbReference type="PANTHER" id="PTHR43877">
    <property type="entry name" value="AMINOALKYLPHOSPHONATE N-ACETYLTRANSFERASE-RELATED-RELATED"/>
    <property type="match status" value="1"/>
</dbReference>
<proteinExistence type="predicted"/>
<dbReference type="InterPro" id="IPR000182">
    <property type="entry name" value="GNAT_dom"/>
</dbReference>
<dbReference type="Gene3D" id="3.40.630.30">
    <property type="match status" value="1"/>
</dbReference>
<dbReference type="Pfam" id="PF00583">
    <property type="entry name" value="Acetyltransf_1"/>
    <property type="match status" value="1"/>
</dbReference>
<dbReference type="PROSITE" id="PS51186">
    <property type="entry name" value="GNAT"/>
    <property type="match status" value="1"/>
</dbReference>
<dbReference type="CDD" id="cd04301">
    <property type="entry name" value="NAT_SF"/>
    <property type="match status" value="1"/>
</dbReference>
<organism evidence="4 5">
    <name type="scientific">Pseudomonas fluorescens ICMP 11288</name>
    <dbReference type="NCBI Taxonomy" id="1198309"/>
    <lineage>
        <taxon>Bacteria</taxon>
        <taxon>Pseudomonadati</taxon>
        <taxon>Pseudomonadota</taxon>
        <taxon>Gammaproteobacteria</taxon>
        <taxon>Pseudomonadales</taxon>
        <taxon>Pseudomonadaceae</taxon>
        <taxon>Pseudomonas</taxon>
    </lineage>
</organism>
<dbReference type="InterPro" id="IPR050832">
    <property type="entry name" value="Bact_Acetyltransf"/>
</dbReference>
<dbReference type="PANTHER" id="PTHR43877:SF2">
    <property type="entry name" value="AMINOALKYLPHOSPHONATE N-ACETYLTRANSFERASE-RELATED"/>
    <property type="match status" value="1"/>
</dbReference>